<sequence>MNNILSFTSSSDDPNCINPGKKLEFNATYAREWVDPANWCLVDSTDGPCINKIALLDSEKIPCTSDDVIFPTGNSYFIDFGTDMELNINSMRFLGKTYSTNSFEKFMTSEKGKEYFKPYNSHENPAHVNIRRHPCRDPASCDCGNYKPPIFRKICEMHSPFCKRPQCKQPVRPTGHCCNICGAVIKSKFENGFNYETFVNNIKKEFLHNETGIELVVSRIDTSIQLTLTDPAGDTSGIVAMKIFKDINDGRLLIF</sequence>
<keyword evidence="6" id="KW-0732">Signal</keyword>
<evidence type="ECO:0000313" key="10">
    <source>
        <dbReference type="EMBL" id="CAE1258678.1"/>
    </source>
</evidence>
<keyword evidence="5" id="KW-0812">Transmembrane</keyword>
<keyword evidence="3" id="KW-0813">Transport</keyword>
<dbReference type="GO" id="GO:0006898">
    <property type="term" value="P:receptor-mediated endocytosis"/>
    <property type="evidence" value="ECO:0007669"/>
    <property type="project" value="TreeGrafter"/>
</dbReference>
<gene>
    <name evidence="10" type="ORF">SPHA_31347</name>
</gene>
<dbReference type="PANTHER" id="PTHR14995:SF2">
    <property type="entry name" value="PROTEIN AMNIONLESS"/>
    <property type="match status" value="1"/>
</dbReference>
<protein>
    <recommendedName>
        <fullName evidence="2">Protein amnionless</fullName>
    </recommendedName>
</protein>
<keyword evidence="8" id="KW-1133">Transmembrane helix</keyword>
<organism evidence="10 11">
    <name type="scientific">Acanthosepion pharaonis</name>
    <name type="common">Pharaoh cuttlefish</name>
    <name type="synonym">Sepia pharaonis</name>
    <dbReference type="NCBI Taxonomy" id="158019"/>
    <lineage>
        <taxon>Eukaryota</taxon>
        <taxon>Metazoa</taxon>
        <taxon>Spiralia</taxon>
        <taxon>Lophotrochozoa</taxon>
        <taxon>Mollusca</taxon>
        <taxon>Cephalopoda</taxon>
        <taxon>Coleoidea</taxon>
        <taxon>Decapodiformes</taxon>
        <taxon>Sepiida</taxon>
        <taxon>Sepiina</taxon>
        <taxon>Sepiidae</taxon>
        <taxon>Acanthosepion</taxon>
    </lineage>
</organism>
<dbReference type="PANTHER" id="PTHR14995">
    <property type="entry name" value="AMNIONLESS"/>
    <property type="match status" value="1"/>
</dbReference>
<dbReference type="EMBL" id="CAHIKZ030001284">
    <property type="protein sequence ID" value="CAE1258678.1"/>
    <property type="molecule type" value="Genomic_DNA"/>
</dbReference>
<reference evidence="10" key="1">
    <citation type="submission" date="2021-01" db="EMBL/GenBank/DDBJ databases">
        <authorList>
            <person name="Li R."/>
            <person name="Bekaert M."/>
        </authorList>
    </citation>
    <scope>NUCLEOTIDE SEQUENCE</scope>
    <source>
        <strain evidence="10">Farmed</strain>
    </source>
</reference>
<comment type="caution">
    <text evidence="10">The sequence shown here is derived from an EMBL/GenBank/DDBJ whole genome shotgun (WGS) entry which is preliminary data.</text>
</comment>
<keyword evidence="4" id="KW-1003">Cell membrane</keyword>
<evidence type="ECO:0000256" key="9">
    <source>
        <dbReference type="ARBA" id="ARBA00023136"/>
    </source>
</evidence>
<evidence type="ECO:0000256" key="5">
    <source>
        <dbReference type="ARBA" id="ARBA00022692"/>
    </source>
</evidence>
<dbReference type="AlphaFoldDB" id="A0A812C8A0"/>
<dbReference type="Proteomes" id="UP000597762">
    <property type="component" value="Unassembled WGS sequence"/>
</dbReference>
<evidence type="ECO:0000256" key="6">
    <source>
        <dbReference type="ARBA" id="ARBA00022729"/>
    </source>
</evidence>
<evidence type="ECO:0000313" key="11">
    <source>
        <dbReference type="Proteomes" id="UP000597762"/>
    </source>
</evidence>
<evidence type="ECO:0000256" key="4">
    <source>
        <dbReference type="ARBA" id="ARBA00022475"/>
    </source>
</evidence>
<proteinExistence type="predicted"/>
<dbReference type="OrthoDB" id="10067964at2759"/>
<evidence type="ECO:0000256" key="2">
    <source>
        <dbReference type="ARBA" id="ARBA00021200"/>
    </source>
</evidence>
<comment type="subcellular location">
    <subcellularLocation>
        <location evidence="1">Cell membrane</location>
        <topology evidence="1">Single-pass type I membrane protein</topology>
    </subcellularLocation>
</comment>
<dbReference type="GO" id="GO:0015031">
    <property type="term" value="P:protein transport"/>
    <property type="evidence" value="ECO:0007669"/>
    <property type="project" value="UniProtKB-KW"/>
</dbReference>
<name>A0A812C8A0_ACAPH</name>
<dbReference type="Pfam" id="PF14828">
    <property type="entry name" value="Amnionless"/>
    <property type="match status" value="1"/>
</dbReference>
<keyword evidence="9" id="KW-0472">Membrane</keyword>
<evidence type="ECO:0000256" key="7">
    <source>
        <dbReference type="ARBA" id="ARBA00022927"/>
    </source>
</evidence>
<dbReference type="InterPro" id="IPR026112">
    <property type="entry name" value="AMN"/>
</dbReference>
<keyword evidence="11" id="KW-1185">Reference proteome</keyword>
<dbReference type="GO" id="GO:0030139">
    <property type="term" value="C:endocytic vesicle"/>
    <property type="evidence" value="ECO:0007669"/>
    <property type="project" value="TreeGrafter"/>
</dbReference>
<keyword evidence="7" id="KW-0653">Protein transport</keyword>
<evidence type="ECO:0000256" key="8">
    <source>
        <dbReference type="ARBA" id="ARBA00022989"/>
    </source>
</evidence>
<dbReference type="GO" id="GO:0016324">
    <property type="term" value="C:apical plasma membrane"/>
    <property type="evidence" value="ECO:0007669"/>
    <property type="project" value="TreeGrafter"/>
</dbReference>
<accession>A0A812C8A0</accession>
<evidence type="ECO:0000256" key="1">
    <source>
        <dbReference type="ARBA" id="ARBA00004251"/>
    </source>
</evidence>
<evidence type="ECO:0000256" key="3">
    <source>
        <dbReference type="ARBA" id="ARBA00022448"/>
    </source>
</evidence>